<dbReference type="PANTHER" id="PTHR16055">
    <property type="entry name" value="INTEGRATOR COMPLEX SUBUNIT 10"/>
    <property type="match status" value="1"/>
</dbReference>
<gene>
    <name evidence="6" type="ORF">GSOID_T00028266001</name>
</gene>
<evidence type="ECO:0000256" key="5">
    <source>
        <dbReference type="ARBA" id="ARBA00062419"/>
    </source>
</evidence>
<comment type="similarity">
    <text evidence="2">Belongs to the Integrator subunit 10 family.</text>
</comment>
<dbReference type="EMBL" id="FN654679">
    <property type="protein sequence ID" value="CBY35799.1"/>
    <property type="molecule type" value="Genomic_DNA"/>
</dbReference>
<dbReference type="PANTHER" id="PTHR16055:SF2">
    <property type="entry name" value="INTEGRATOR COMPLEX SUBUNIT 10"/>
    <property type="match status" value="1"/>
</dbReference>
<dbReference type="Proteomes" id="UP000011014">
    <property type="component" value="Unassembled WGS sequence"/>
</dbReference>
<evidence type="ECO:0000256" key="3">
    <source>
        <dbReference type="ARBA" id="ARBA00016811"/>
    </source>
</evidence>
<comment type="subunit">
    <text evidence="5">Component of the Integrator complex, composed of core subunits INTS1, INTS2, INTS3, INTS4, INTS5, INTS6, INTS7, INTS8, INTS9/RC74, INTS10, INTS11/CPSF3L, INTS12, INTS13, INTS14 and INTS15. The core complex associates with protein phosphatase 2A subunits PPP2CA and PPP2R1A, to form the Integrator-PP2A (INTAC) complex. INTS10 is part of the tail subcomplex, composed of INTS10, INTS13, INTS14 and INTS15.</text>
</comment>
<comment type="subcellular location">
    <subcellularLocation>
        <location evidence="1">Nucleus</location>
    </subcellularLocation>
</comment>
<reference evidence="6" key="1">
    <citation type="journal article" date="2010" name="Science">
        <title>Plasticity of animal genome architecture unmasked by rapid evolution of a pelagic tunicate.</title>
        <authorList>
            <person name="Denoeud F."/>
            <person name="Henriet S."/>
            <person name="Mungpakdee S."/>
            <person name="Aury J.M."/>
            <person name="Da Silva C."/>
            <person name="Brinkmann H."/>
            <person name="Mikhaleva J."/>
            <person name="Olsen L.C."/>
            <person name="Jubin C."/>
            <person name="Canestro C."/>
            <person name="Bouquet J.M."/>
            <person name="Danks G."/>
            <person name="Poulain J."/>
            <person name="Campsteijn C."/>
            <person name="Adamski M."/>
            <person name="Cross I."/>
            <person name="Yadetie F."/>
            <person name="Muffato M."/>
            <person name="Louis A."/>
            <person name="Butcher S."/>
            <person name="Tsagkogeorga G."/>
            <person name="Konrad A."/>
            <person name="Singh S."/>
            <person name="Jensen M.F."/>
            <person name="Cong E.H."/>
            <person name="Eikeseth-Otteraa H."/>
            <person name="Noel B."/>
            <person name="Anthouard V."/>
            <person name="Porcel B.M."/>
            <person name="Kachouri-Lafond R."/>
            <person name="Nishino A."/>
            <person name="Ugolini M."/>
            <person name="Chourrout P."/>
            <person name="Nishida H."/>
            <person name="Aasland R."/>
            <person name="Huzurbazar S."/>
            <person name="Westhof E."/>
            <person name="Delsuc F."/>
            <person name="Lehrach H."/>
            <person name="Reinhardt R."/>
            <person name="Weissenbach J."/>
            <person name="Roy S.W."/>
            <person name="Artiguenave F."/>
            <person name="Postlethwait J.H."/>
            <person name="Manak J.R."/>
            <person name="Thompson E.M."/>
            <person name="Jaillon O."/>
            <person name="Du Pasquier L."/>
            <person name="Boudinot P."/>
            <person name="Liberles D.A."/>
            <person name="Volff J.N."/>
            <person name="Philippe H."/>
            <person name="Lenhard B."/>
            <person name="Roest Crollius H."/>
            <person name="Wincker P."/>
            <person name="Chourrout D."/>
        </authorList>
    </citation>
    <scope>NUCLEOTIDE SEQUENCE [LARGE SCALE GENOMIC DNA]</scope>
</reference>
<dbReference type="GO" id="GO:0016180">
    <property type="term" value="P:snRNA processing"/>
    <property type="evidence" value="ECO:0007669"/>
    <property type="project" value="InterPro"/>
</dbReference>
<dbReference type="GO" id="GO:0032039">
    <property type="term" value="C:integrator complex"/>
    <property type="evidence" value="ECO:0007669"/>
    <property type="project" value="InterPro"/>
</dbReference>
<dbReference type="AlphaFoldDB" id="E4YJY8"/>
<keyword evidence="4" id="KW-0539">Nucleus</keyword>
<evidence type="ECO:0000313" key="6">
    <source>
        <dbReference type="EMBL" id="CBY35799.1"/>
    </source>
</evidence>
<proteinExistence type="inferred from homology"/>
<accession>E4YJY8</accession>
<dbReference type="Pfam" id="PF21045">
    <property type="entry name" value="INT10"/>
    <property type="match status" value="1"/>
</dbReference>
<sequence length="399" mass="46433">WEEEPTLPPQPTQSLWQTLKWLKTIYTQRTRSQNDNVMRKQTFYTAVNVYLEAAARYVAISEPSLMCKTTSKQTYSQFPIYGMIIDPDDRPQGKYYDKNFDDLCERQQYFMASITAKKMLDDDYAFAEDLLKLQKALKFNRWRWLEAFNIDFSIKDRDYDQAIRLLSNLIKAGNWPKPVLYRWRVQLGSCFCALEKIKTSVTYLYDAVMQDQEDGFDAEIDAEFIRANQMGEIEWVRGVHCDVLIIAIQAILTATSVALDRATSSKTRQMQIVGWMLVLSQYEWPRFYETTKYAIEKIKSDGSFTYPNLLDFIYEGGVIEELAWLLNQDTTLNISNASDSRELREQLIKAVRSTISPSILILTEPLIMIFITLRCTSQPAHSSRINNVMIHDRATYSVL</sequence>
<evidence type="ECO:0000256" key="4">
    <source>
        <dbReference type="ARBA" id="ARBA00023242"/>
    </source>
</evidence>
<feature type="non-terminal residue" evidence="6">
    <location>
        <position position="1"/>
    </location>
</feature>
<dbReference type="InterPro" id="IPR026164">
    <property type="entry name" value="Int_cplx_su10"/>
</dbReference>
<evidence type="ECO:0000256" key="2">
    <source>
        <dbReference type="ARBA" id="ARBA00010391"/>
    </source>
</evidence>
<evidence type="ECO:0000256" key="1">
    <source>
        <dbReference type="ARBA" id="ARBA00004123"/>
    </source>
</evidence>
<name>E4YJY8_OIKDI</name>
<organism evidence="6">
    <name type="scientific">Oikopleura dioica</name>
    <name type="common">Tunicate</name>
    <dbReference type="NCBI Taxonomy" id="34765"/>
    <lineage>
        <taxon>Eukaryota</taxon>
        <taxon>Metazoa</taxon>
        <taxon>Chordata</taxon>
        <taxon>Tunicata</taxon>
        <taxon>Appendicularia</taxon>
        <taxon>Copelata</taxon>
        <taxon>Oikopleuridae</taxon>
        <taxon>Oikopleura</taxon>
    </lineage>
</organism>
<protein>
    <recommendedName>
        <fullName evidence="3">Integrator complex subunit 10</fullName>
    </recommendedName>
</protein>